<name>A0A0D1ZCQ1_9EURO</name>
<accession>A0A0D1ZCQ1</accession>
<evidence type="ECO:0000313" key="3">
    <source>
        <dbReference type="Proteomes" id="UP000053599"/>
    </source>
</evidence>
<dbReference type="HOGENOM" id="CLU_1378138_0_0_1"/>
<gene>
    <name evidence="2" type="ORF">PV11_00293</name>
</gene>
<reference evidence="2 3" key="1">
    <citation type="submission" date="2015-01" db="EMBL/GenBank/DDBJ databases">
        <title>The Genome Sequence of Exophiala sideris CBS121828.</title>
        <authorList>
            <consortium name="The Broad Institute Genomics Platform"/>
            <person name="Cuomo C."/>
            <person name="de Hoog S."/>
            <person name="Gorbushina A."/>
            <person name="Stielow B."/>
            <person name="Teixiera M."/>
            <person name="Abouelleil A."/>
            <person name="Chapman S.B."/>
            <person name="Priest M."/>
            <person name="Young S.K."/>
            <person name="Wortman J."/>
            <person name="Nusbaum C."/>
            <person name="Birren B."/>
        </authorList>
    </citation>
    <scope>NUCLEOTIDE SEQUENCE [LARGE SCALE GENOMIC DNA]</scope>
    <source>
        <strain evidence="2 3">CBS 121828</strain>
    </source>
</reference>
<dbReference type="Proteomes" id="UP000053599">
    <property type="component" value="Unassembled WGS sequence"/>
</dbReference>
<feature type="region of interest" description="Disordered" evidence="1">
    <location>
        <begin position="68"/>
        <end position="88"/>
    </location>
</feature>
<sequence>MAEQQEHHICDESCQCEHVSKKPCEHGYHPISVTLAETGAYDFSLIKPYFVGEIARINEMIINVQKNGKFDNPEPQPPGEPLPSIMYPSIDRPTPDPEKLRQECNKVAATFWTDFYSEASAVGRLYMAYRKEYLRKHGARGVFVELETLYPEYVEEIRRDRQQYTDVFSLCWSLRRTMYAFSDAVEQSVGSRVAGLEE</sequence>
<evidence type="ECO:0000313" key="2">
    <source>
        <dbReference type="EMBL" id="KIV84518.1"/>
    </source>
</evidence>
<proteinExistence type="predicted"/>
<organism evidence="2 3">
    <name type="scientific">Exophiala sideris</name>
    <dbReference type="NCBI Taxonomy" id="1016849"/>
    <lineage>
        <taxon>Eukaryota</taxon>
        <taxon>Fungi</taxon>
        <taxon>Dikarya</taxon>
        <taxon>Ascomycota</taxon>
        <taxon>Pezizomycotina</taxon>
        <taxon>Eurotiomycetes</taxon>
        <taxon>Chaetothyriomycetidae</taxon>
        <taxon>Chaetothyriales</taxon>
        <taxon>Herpotrichiellaceae</taxon>
        <taxon>Exophiala</taxon>
    </lineage>
</organism>
<evidence type="ECO:0000256" key="1">
    <source>
        <dbReference type="SAM" id="MobiDB-lite"/>
    </source>
</evidence>
<dbReference type="EMBL" id="KN846951">
    <property type="protein sequence ID" value="KIV84518.1"/>
    <property type="molecule type" value="Genomic_DNA"/>
</dbReference>
<dbReference type="OrthoDB" id="10345352at2759"/>
<dbReference type="AlphaFoldDB" id="A0A0D1ZCQ1"/>
<protein>
    <submittedName>
        <fullName evidence="2">Uncharacterized protein</fullName>
    </submittedName>
</protein>